<gene>
    <name evidence="1" type="ORF">I7I51_00811</name>
</gene>
<evidence type="ECO:0000313" key="1">
    <source>
        <dbReference type="EMBL" id="QSS63751.1"/>
    </source>
</evidence>
<dbReference type="VEuPathDB" id="FungiDB:I7I51_00811"/>
<dbReference type="AlphaFoldDB" id="A0A8A1MCU4"/>
<evidence type="ECO:0000313" key="2">
    <source>
        <dbReference type="Proteomes" id="UP000663671"/>
    </source>
</evidence>
<keyword evidence="1" id="KW-0808">Transferase</keyword>
<dbReference type="OrthoDB" id="4991875at2759"/>
<accession>A0A8A1MCU4</accession>
<dbReference type="Proteomes" id="UP000663671">
    <property type="component" value="Chromosome 1"/>
</dbReference>
<dbReference type="GO" id="GO:0016301">
    <property type="term" value="F:kinase activity"/>
    <property type="evidence" value="ECO:0007669"/>
    <property type="project" value="UniProtKB-KW"/>
</dbReference>
<keyword evidence="1" id="KW-0418">Kinase</keyword>
<name>A0A8A1MCU4_AJECA</name>
<proteinExistence type="predicted"/>
<organism evidence="1 2">
    <name type="scientific">Ajellomyces capsulatus</name>
    <name type="common">Darling's disease fungus</name>
    <name type="synonym">Histoplasma capsulatum</name>
    <dbReference type="NCBI Taxonomy" id="5037"/>
    <lineage>
        <taxon>Eukaryota</taxon>
        <taxon>Fungi</taxon>
        <taxon>Dikarya</taxon>
        <taxon>Ascomycota</taxon>
        <taxon>Pezizomycotina</taxon>
        <taxon>Eurotiomycetes</taxon>
        <taxon>Eurotiomycetidae</taxon>
        <taxon>Onygenales</taxon>
        <taxon>Ajellomycetaceae</taxon>
        <taxon>Histoplasma</taxon>
    </lineage>
</organism>
<protein>
    <submittedName>
        <fullName evidence="1">Phosphoribulokinase/uridine kinase family protein</fullName>
    </submittedName>
</protein>
<dbReference type="EMBL" id="CP069114">
    <property type="protein sequence ID" value="QSS63751.1"/>
    <property type="molecule type" value="Genomic_DNA"/>
</dbReference>
<reference evidence="1" key="1">
    <citation type="submission" date="2021-01" db="EMBL/GenBank/DDBJ databases">
        <title>Chromosome-level genome assembly of a human fungal pathogen reveals clustering of transcriptionally co-regulated genes.</title>
        <authorList>
            <person name="Voorhies M."/>
            <person name="Cohen S."/>
            <person name="Shea T.P."/>
            <person name="Petrus S."/>
            <person name="Munoz J.F."/>
            <person name="Poplawski S."/>
            <person name="Goldman W.E."/>
            <person name="Michael T."/>
            <person name="Cuomo C.A."/>
            <person name="Sil A."/>
            <person name="Beyhan S."/>
        </authorList>
    </citation>
    <scope>NUCLEOTIDE SEQUENCE</scope>
    <source>
        <strain evidence="1">WU24</strain>
    </source>
</reference>
<sequence>MAQSSTTAASPATTTAGPITVFQLIVPAATPVPSEASIIGVRNDAITFGIDVDCLPILADGSCEPVSGFETVTIIQGPKTFSQSISMSGIFMDAACSLSGTTVADCILKVESGKKKDETSIKLIGSQIATAFATITATAGIEKLANVPPNAAPKATGNVNWAIGGAAAALAMVAAL</sequence>